<keyword evidence="4" id="KW-1185">Reference proteome</keyword>
<evidence type="ECO:0008006" key="5">
    <source>
        <dbReference type="Google" id="ProtNLM"/>
    </source>
</evidence>
<accession>A0ABS9SRD0</accession>
<dbReference type="EMBL" id="JAKWBL010000005">
    <property type="protein sequence ID" value="MCH5600930.1"/>
    <property type="molecule type" value="Genomic_DNA"/>
</dbReference>
<keyword evidence="1" id="KW-1133">Transmembrane helix</keyword>
<evidence type="ECO:0000313" key="3">
    <source>
        <dbReference type="EMBL" id="MCH5600930.1"/>
    </source>
</evidence>
<comment type="caution">
    <text evidence="3">The sequence shown here is derived from an EMBL/GenBank/DDBJ whole genome shotgun (WGS) entry which is preliminary data.</text>
</comment>
<evidence type="ECO:0000313" key="4">
    <source>
        <dbReference type="Proteomes" id="UP001202248"/>
    </source>
</evidence>
<dbReference type="SUPFAM" id="SSF103647">
    <property type="entry name" value="TSP type-3 repeat"/>
    <property type="match status" value="1"/>
</dbReference>
<proteinExistence type="predicted"/>
<keyword evidence="1" id="KW-0812">Transmembrane</keyword>
<sequence length="524" mass="55548">MKKLNVLFISLFLLLGSLFFNISYTMAQGCTTTSCGGVLGGKAAGDDLDGDGVCNDKDVDDDNDGIPDNIEQSCTDTGQPLYKDYRPGVWTNKGSDSYINYVASAGTYMAGYKDNGGTETLTFTLTDLKPNETNTLKFRYQSLHPQNPNANSVVLYVDNVPKHSFTTTHGQTNPPSLTVDHGYKTISFTPSGSGTTATVKITWTTPNNTLAGSDGWLGEFQANGATIVNCTGIDTDGDGVFNHQDLDSDNDGIADVYESGCTPPSGTAVTDCRLPSPNWGTGCPDGRANLTCSSPVNTDGTGLPDYLDLDSDDDGCSDAVEVGTSGSGYTVNTTAFAVTASQVDTNGRTGASCAAPTNTNWTNASVKSTACGALPVSFNNVSAYIQSGMLRVNWATATEQGCDHFEIEVSKDGKNWKKASDNISSKADGGNSDIGLQYEQSIPLGGMAVMGVSIFLLSMGMMFRRNKWLGAMLVVIGISAMLYGCSKSSEEMDANQYEKLFVRIKQVNSDKEISYSQVVTAVAK</sequence>
<name>A0ABS9SRD0_9BACT</name>
<dbReference type="RefSeq" id="WP_240833450.1">
    <property type="nucleotide sequence ID" value="NZ_JAKWBL010000005.1"/>
</dbReference>
<evidence type="ECO:0000256" key="2">
    <source>
        <dbReference type="SAM" id="SignalP"/>
    </source>
</evidence>
<gene>
    <name evidence="3" type="ORF">MKP09_24965</name>
</gene>
<protein>
    <recommendedName>
        <fullName evidence="5">F5/8 type C domain-containing protein</fullName>
    </recommendedName>
</protein>
<evidence type="ECO:0000256" key="1">
    <source>
        <dbReference type="SAM" id="Phobius"/>
    </source>
</evidence>
<dbReference type="InterPro" id="IPR028974">
    <property type="entry name" value="TSP_type-3_rpt"/>
</dbReference>
<keyword evidence="1" id="KW-0472">Membrane</keyword>
<dbReference type="PROSITE" id="PS51257">
    <property type="entry name" value="PROKAR_LIPOPROTEIN"/>
    <property type="match status" value="1"/>
</dbReference>
<feature type="transmembrane region" description="Helical" evidence="1">
    <location>
        <begin position="468"/>
        <end position="484"/>
    </location>
</feature>
<keyword evidence="2" id="KW-0732">Signal</keyword>
<feature type="transmembrane region" description="Helical" evidence="1">
    <location>
        <begin position="442"/>
        <end position="461"/>
    </location>
</feature>
<reference evidence="3 4" key="1">
    <citation type="submission" date="2022-02" db="EMBL/GenBank/DDBJ databases">
        <authorList>
            <person name="Min J."/>
        </authorList>
    </citation>
    <scope>NUCLEOTIDE SEQUENCE [LARGE SCALE GENOMIC DNA]</scope>
    <source>
        <strain evidence="3 4">GR10-1</strain>
    </source>
</reference>
<dbReference type="Proteomes" id="UP001202248">
    <property type="component" value="Unassembled WGS sequence"/>
</dbReference>
<feature type="signal peptide" evidence="2">
    <location>
        <begin position="1"/>
        <end position="27"/>
    </location>
</feature>
<organism evidence="3 4">
    <name type="scientific">Niabella ginsengisoli</name>
    <dbReference type="NCBI Taxonomy" id="522298"/>
    <lineage>
        <taxon>Bacteria</taxon>
        <taxon>Pseudomonadati</taxon>
        <taxon>Bacteroidota</taxon>
        <taxon>Chitinophagia</taxon>
        <taxon>Chitinophagales</taxon>
        <taxon>Chitinophagaceae</taxon>
        <taxon>Niabella</taxon>
    </lineage>
</organism>
<feature type="chain" id="PRO_5047331931" description="F5/8 type C domain-containing protein" evidence="2">
    <location>
        <begin position="28"/>
        <end position="524"/>
    </location>
</feature>